<dbReference type="InterPro" id="IPR037185">
    <property type="entry name" value="EmrE-like"/>
</dbReference>
<evidence type="ECO:0000259" key="6">
    <source>
        <dbReference type="Pfam" id="PF00892"/>
    </source>
</evidence>
<keyword evidence="2 5" id="KW-0812">Transmembrane</keyword>
<reference evidence="7 8" key="1">
    <citation type="submission" date="2018-02" db="EMBL/GenBank/DDBJ databases">
        <title>novel marine gammaproteobacteria from coastal saline agro ecosystem.</title>
        <authorList>
            <person name="Krishnan R."/>
            <person name="Ramesh Kumar N."/>
        </authorList>
    </citation>
    <scope>NUCLEOTIDE SEQUENCE [LARGE SCALE GENOMIC DNA]</scope>
    <source>
        <strain evidence="7 8">228</strain>
    </source>
</reference>
<feature type="transmembrane region" description="Helical" evidence="5">
    <location>
        <begin position="207"/>
        <end position="228"/>
    </location>
</feature>
<name>A0A2S5KTI8_9PROT</name>
<evidence type="ECO:0000256" key="3">
    <source>
        <dbReference type="ARBA" id="ARBA00022989"/>
    </source>
</evidence>
<dbReference type="GO" id="GO:0016020">
    <property type="term" value="C:membrane"/>
    <property type="evidence" value="ECO:0007669"/>
    <property type="project" value="UniProtKB-SubCell"/>
</dbReference>
<sequence>MRTQDLGELLMLAALWGASFLFMRIAVPAFGPIALVAVRLGIASVFLVGILIFTGKLRKLGDHPGKLAIVGVLNTALPFVLLSYATLSMTAGFTSILNATTPLWGALIAFVWVKERLTLAQVLGLLIGFVGVITLVWGKVSFSGNGTGPAIVAALLATCSYGVAASYTRKYLSGIDPLVIATGSQLAGFILLTPLAALYLPQHSIGLSSWLSVLVLGIACTGVAYILFFRLVSRIGPSKTITVTFLIPVFGMLWGYLFLQEAVSGQMLAGAAVILAGTLLSTGLIKPSWCNKPS</sequence>
<evidence type="ECO:0000256" key="5">
    <source>
        <dbReference type="SAM" id="Phobius"/>
    </source>
</evidence>
<dbReference type="OrthoDB" id="9810556at2"/>
<feature type="transmembrane region" description="Helical" evidence="5">
    <location>
        <begin position="150"/>
        <end position="167"/>
    </location>
</feature>
<feature type="transmembrane region" description="Helical" evidence="5">
    <location>
        <begin position="33"/>
        <end position="55"/>
    </location>
</feature>
<evidence type="ECO:0000256" key="4">
    <source>
        <dbReference type="ARBA" id="ARBA00023136"/>
    </source>
</evidence>
<gene>
    <name evidence="7" type="ORF">C4K68_07225</name>
</gene>
<dbReference type="PANTHER" id="PTHR32322:SF9">
    <property type="entry name" value="AMINO-ACID METABOLITE EFFLUX PUMP-RELATED"/>
    <property type="match status" value="1"/>
</dbReference>
<dbReference type="InterPro" id="IPR000620">
    <property type="entry name" value="EamA_dom"/>
</dbReference>
<feature type="transmembrane region" description="Helical" evidence="5">
    <location>
        <begin position="9"/>
        <end position="27"/>
    </location>
</feature>
<feature type="transmembrane region" description="Helical" evidence="5">
    <location>
        <begin position="67"/>
        <end position="87"/>
    </location>
</feature>
<dbReference type="Gene3D" id="1.10.3730.20">
    <property type="match status" value="1"/>
</dbReference>
<dbReference type="PANTHER" id="PTHR32322">
    <property type="entry name" value="INNER MEMBRANE TRANSPORTER"/>
    <property type="match status" value="1"/>
</dbReference>
<evidence type="ECO:0000313" key="8">
    <source>
        <dbReference type="Proteomes" id="UP000238196"/>
    </source>
</evidence>
<feature type="transmembrane region" description="Helical" evidence="5">
    <location>
        <begin position="240"/>
        <end position="259"/>
    </location>
</feature>
<protein>
    <submittedName>
        <fullName evidence="7">EamA family transporter</fullName>
    </submittedName>
</protein>
<dbReference type="EMBL" id="PRLP01000021">
    <property type="protein sequence ID" value="PPC78033.1"/>
    <property type="molecule type" value="Genomic_DNA"/>
</dbReference>
<evidence type="ECO:0000313" key="7">
    <source>
        <dbReference type="EMBL" id="PPC78033.1"/>
    </source>
</evidence>
<feature type="transmembrane region" description="Helical" evidence="5">
    <location>
        <begin position="265"/>
        <end position="285"/>
    </location>
</feature>
<dbReference type="InterPro" id="IPR050638">
    <property type="entry name" value="AA-Vitamin_Transporters"/>
</dbReference>
<feature type="transmembrane region" description="Helical" evidence="5">
    <location>
        <begin position="119"/>
        <end position="138"/>
    </location>
</feature>
<comment type="caution">
    <text evidence="7">The sequence shown here is derived from an EMBL/GenBank/DDBJ whole genome shotgun (WGS) entry which is preliminary data.</text>
</comment>
<evidence type="ECO:0000256" key="2">
    <source>
        <dbReference type="ARBA" id="ARBA00022692"/>
    </source>
</evidence>
<organism evidence="7 8">
    <name type="scientific">Proteobacteria bacterium 228</name>
    <dbReference type="NCBI Taxonomy" id="2083153"/>
    <lineage>
        <taxon>Bacteria</taxon>
        <taxon>Pseudomonadati</taxon>
        <taxon>Pseudomonadota</taxon>
    </lineage>
</organism>
<feature type="transmembrane region" description="Helical" evidence="5">
    <location>
        <begin position="93"/>
        <end position="112"/>
    </location>
</feature>
<dbReference type="SUPFAM" id="SSF103481">
    <property type="entry name" value="Multidrug resistance efflux transporter EmrE"/>
    <property type="match status" value="2"/>
</dbReference>
<evidence type="ECO:0000256" key="1">
    <source>
        <dbReference type="ARBA" id="ARBA00004141"/>
    </source>
</evidence>
<keyword evidence="4 5" id="KW-0472">Membrane</keyword>
<dbReference type="Proteomes" id="UP000238196">
    <property type="component" value="Unassembled WGS sequence"/>
</dbReference>
<feature type="transmembrane region" description="Helical" evidence="5">
    <location>
        <begin position="179"/>
        <end position="201"/>
    </location>
</feature>
<proteinExistence type="predicted"/>
<dbReference type="Pfam" id="PF00892">
    <property type="entry name" value="EamA"/>
    <property type="match status" value="2"/>
</dbReference>
<accession>A0A2S5KTI8</accession>
<dbReference type="AlphaFoldDB" id="A0A2S5KTI8"/>
<feature type="domain" description="EamA" evidence="6">
    <location>
        <begin position="150"/>
        <end position="281"/>
    </location>
</feature>
<feature type="domain" description="EamA" evidence="6">
    <location>
        <begin position="10"/>
        <end position="136"/>
    </location>
</feature>
<comment type="subcellular location">
    <subcellularLocation>
        <location evidence="1">Membrane</location>
        <topology evidence="1">Multi-pass membrane protein</topology>
    </subcellularLocation>
</comment>
<keyword evidence="3 5" id="KW-1133">Transmembrane helix</keyword>